<dbReference type="Gene3D" id="3.40.50.970">
    <property type="match status" value="2"/>
</dbReference>
<evidence type="ECO:0000256" key="1">
    <source>
        <dbReference type="ARBA" id="ARBA00001964"/>
    </source>
</evidence>
<reference evidence="14 15" key="1">
    <citation type="submission" date="2016-01" db="EMBL/GenBank/DDBJ databases">
        <title>Genome sequence of the yeast Holleya sinecauda.</title>
        <authorList>
            <person name="Dietrich F.S."/>
        </authorList>
    </citation>
    <scope>NUCLEOTIDE SEQUENCE [LARGE SCALE GENOMIC DNA]</scope>
    <source>
        <strain evidence="14 15">ATCC 58844</strain>
    </source>
</reference>
<proteinExistence type="inferred from homology"/>
<dbReference type="PANTHER" id="PTHR43710">
    <property type="entry name" value="2-HYDROXYACYL-COA LYASE"/>
    <property type="match status" value="1"/>
</dbReference>
<evidence type="ECO:0000313" key="15">
    <source>
        <dbReference type="Proteomes" id="UP000243052"/>
    </source>
</evidence>
<organism evidence="14 15">
    <name type="scientific">Eremothecium sinecaudum</name>
    <dbReference type="NCBI Taxonomy" id="45286"/>
    <lineage>
        <taxon>Eukaryota</taxon>
        <taxon>Fungi</taxon>
        <taxon>Dikarya</taxon>
        <taxon>Ascomycota</taxon>
        <taxon>Saccharomycotina</taxon>
        <taxon>Saccharomycetes</taxon>
        <taxon>Saccharomycetales</taxon>
        <taxon>Saccharomycetaceae</taxon>
        <taxon>Eremothecium</taxon>
    </lineage>
</organism>
<keyword evidence="4" id="KW-0460">Magnesium</keyword>
<dbReference type="Pfam" id="PF02776">
    <property type="entry name" value="TPP_enzyme_N"/>
    <property type="match status" value="1"/>
</dbReference>
<dbReference type="OrthoDB" id="10006023at2759"/>
<comment type="cofactor">
    <cofactor evidence="1">
        <name>thiamine diphosphate</name>
        <dbReference type="ChEBI" id="CHEBI:58937"/>
    </cofactor>
</comment>
<dbReference type="PROSITE" id="PS00187">
    <property type="entry name" value="TPP_ENZYMES"/>
    <property type="match status" value="1"/>
</dbReference>
<dbReference type="GO" id="GO:0005777">
    <property type="term" value="C:peroxisome"/>
    <property type="evidence" value="ECO:0007669"/>
    <property type="project" value="TreeGrafter"/>
</dbReference>
<evidence type="ECO:0000256" key="5">
    <source>
        <dbReference type="ARBA" id="ARBA00023052"/>
    </source>
</evidence>
<comment type="catalytic activity">
    <reaction evidence="7">
        <text>a 2-hydroxy-3-methyl fatty acyl-CoA = a 2-methyl-branched fatty aldehyde + formyl-CoA</text>
        <dbReference type="Rhea" id="RHEA:25375"/>
        <dbReference type="ChEBI" id="CHEBI:49188"/>
        <dbReference type="ChEBI" id="CHEBI:57376"/>
        <dbReference type="ChEBI" id="CHEBI:58783"/>
        <dbReference type="EC" id="4.1.2.63"/>
    </reaction>
    <physiologicalReaction direction="left-to-right" evidence="7">
        <dbReference type="Rhea" id="RHEA:25376"/>
    </physiologicalReaction>
</comment>
<evidence type="ECO:0000256" key="4">
    <source>
        <dbReference type="ARBA" id="ARBA00022842"/>
    </source>
</evidence>
<dbReference type="AlphaFoldDB" id="A0A0X8HSJ7"/>
<protein>
    <recommendedName>
        <fullName evidence="9">2-hydroxyacyl-CoA lyase</fullName>
        <ecNumber evidence="9">4.1.2.63</ecNumber>
    </recommendedName>
</protein>
<dbReference type="SUPFAM" id="SSF52467">
    <property type="entry name" value="DHS-like NAD/FAD-binding domain"/>
    <property type="match status" value="1"/>
</dbReference>
<name>A0A0X8HSJ7_9SACH</name>
<keyword evidence="6" id="KW-0456">Lyase</keyword>
<dbReference type="GO" id="GO:0000287">
    <property type="term" value="F:magnesium ion binding"/>
    <property type="evidence" value="ECO:0007669"/>
    <property type="project" value="InterPro"/>
</dbReference>
<dbReference type="GeneID" id="28723872"/>
<dbReference type="CDD" id="cd02004">
    <property type="entry name" value="TPP_BZL_OCoD_HPCL"/>
    <property type="match status" value="1"/>
</dbReference>
<dbReference type="Proteomes" id="UP000243052">
    <property type="component" value="Chromosome iv"/>
</dbReference>
<evidence type="ECO:0000256" key="8">
    <source>
        <dbReference type="ARBA" id="ARBA00044454"/>
    </source>
</evidence>
<dbReference type="SUPFAM" id="SSF52518">
    <property type="entry name" value="Thiamin diphosphate-binding fold (THDP-binding)"/>
    <property type="match status" value="2"/>
</dbReference>
<evidence type="ECO:0000259" key="13">
    <source>
        <dbReference type="Pfam" id="PF02776"/>
    </source>
</evidence>
<evidence type="ECO:0000259" key="12">
    <source>
        <dbReference type="Pfam" id="PF02775"/>
    </source>
</evidence>
<dbReference type="InterPro" id="IPR011766">
    <property type="entry name" value="TPP_enzyme_TPP-bd"/>
</dbReference>
<feature type="domain" description="Thiamine pyrophosphate enzyme N-terminal TPP-binding" evidence="13">
    <location>
        <begin position="1"/>
        <end position="114"/>
    </location>
</feature>
<evidence type="ECO:0000256" key="3">
    <source>
        <dbReference type="ARBA" id="ARBA00022723"/>
    </source>
</evidence>
<evidence type="ECO:0000256" key="2">
    <source>
        <dbReference type="ARBA" id="ARBA00007812"/>
    </source>
</evidence>
<dbReference type="RefSeq" id="XP_017987614.1">
    <property type="nucleotide sequence ID" value="XM_018131808.1"/>
</dbReference>
<feature type="domain" description="Thiamine pyrophosphate enzyme central" evidence="11">
    <location>
        <begin position="186"/>
        <end position="315"/>
    </location>
</feature>
<evidence type="ECO:0000256" key="6">
    <source>
        <dbReference type="ARBA" id="ARBA00023239"/>
    </source>
</evidence>
<evidence type="ECO:0000259" key="11">
    <source>
        <dbReference type="Pfam" id="PF00205"/>
    </source>
</evidence>
<comment type="similarity">
    <text evidence="2 10">Belongs to the TPP enzyme family.</text>
</comment>
<keyword evidence="3" id="KW-0479">Metal-binding</keyword>
<evidence type="ECO:0000256" key="10">
    <source>
        <dbReference type="RuleBase" id="RU362132"/>
    </source>
</evidence>
<dbReference type="InterPro" id="IPR029061">
    <property type="entry name" value="THDP-binding"/>
</dbReference>
<accession>A0A0X8HSJ7</accession>
<dbReference type="STRING" id="45286.A0A0X8HSJ7"/>
<evidence type="ECO:0000256" key="7">
    <source>
        <dbReference type="ARBA" id="ARBA00044451"/>
    </source>
</evidence>
<feature type="domain" description="Thiamine pyrophosphate enzyme TPP-binding" evidence="12">
    <location>
        <begin position="379"/>
        <end position="514"/>
    </location>
</feature>
<dbReference type="InterPro" id="IPR012001">
    <property type="entry name" value="Thiamin_PyroP_enz_TPP-bd_dom"/>
</dbReference>
<dbReference type="Pfam" id="PF02775">
    <property type="entry name" value="TPP_enzyme_C"/>
    <property type="match status" value="1"/>
</dbReference>
<keyword evidence="15" id="KW-1185">Reference proteome</keyword>
<evidence type="ECO:0000256" key="9">
    <source>
        <dbReference type="ARBA" id="ARBA00044518"/>
    </source>
</evidence>
<dbReference type="InterPro" id="IPR000399">
    <property type="entry name" value="TPP-bd_CS"/>
</dbReference>
<sequence length="544" mass="59641">MKVPDQIAIALKQHGIDVIFGIVGIPIVELAECFVQHGIRFIACRNEQSCSYAASAYGYLTKKPGVILVVGGPGIVHALAGIYNSYMNKWPLLVLAGSSEDEYHGGFQELDQLSFMAPWAEFKGRINPENAGYLIYSAIKTSTLQNGVSYIDIPGNLMDKEIECTSSTVIHEVISSKRCGPDMSAVKSAAELLVSGKRILVVVGRGCINYSQELREFVQQYRLPFLPTPMAKGILPDSHVLNVNGARSLALKTAEIVLVLGARLNWMLHYGEPPKWKKGVIFIQVDNDLSSLGLNNSAGLKYAVHSDTLLFVQALKKILPTNWKYRGVSDEIENNIALNKIKLEKKEILPEGAQLNYHAVYAKIRRNLVDKNTILILEGANTMDIGRICFPTDYPRHRLDAGTNASMGVGVGYALAAKIAEPKKDIVAILGDSAFGFSCAELETAVRNNLGIVVIIMNNGGIYHGNTDENLTRTTDLTSECRYDMVGKGFGCEGFLIRYLSELDYEFRRALNASKVGITTVLNVIIEAGSQAKLSFGWQSKSKV</sequence>
<dbReference type="InterPro" id="IPR029035">
    <property type="entry name" value="DHS-like_NAD/FAD-binding_dom"/>
</dbReference>
<evidence type="ECO:0000313" key="14">
    <source>
        <dbReference type="EMBL" id="AMD20618.1"/>
    </source>
</evidence>
<keyword evidence="5 10" id="KW-0786">Thiamine pyrophosphate</keyword>
<dbReference type="GO" id="GO:0001561">
    <property type="term" value="P:fatty acid alpha-oxidation"/>
    <property type="evidence" value="ECO:0007669"/>
    <property type="project" value="TreeGrafter"/>
</dbReference>
<dbReference type="EMBL" id="CP014244">
    <property type="protein sequence ID" value="AMD20618.1"/>
    <property type="molecule type" value="Genomic_DNA"/>
</dbReference>
<dbReference type="Gene3D" id="3.40.50.1220">
    <property type="entry name" value="TPP-binding domain"/>
    <property type="match status" value="1"/>
</dbReference>
<dbReference type="PANTHER" id="PTHR43710:SF2">
    <property type="entry name" value="2-HYDROXYACYL-COA LYASE 1"/>
    <property type="match status" value="1"/>
</dbReference>
<dbReference type="Pfam" id="PF00205">
    <property type="entry name" value="TPP_enzyme_M"/>
    <property type="match status" value="1"/>
</dbReference>
<dbReference type="CDD" id="cd07035">
    <property type="entry name" value="TPP_PYR_POX_like"/>
    <property type="match status" value="1"/>
</dbReference>
<gene>
    <name evidence="14" type="ORF">AW171_hschr42519</name>
</gene>
<comment type="catalytic activity">
    <reaction evidence="8">
        <text>an (R)-2-hydroxy-long-chain-fatty acyl-CoA = a long-chain fatty aldehyde + formyl-CoA</text>
        <dbReference type="Rhea" id="RHEA:67444"/>
        <dbReference type="ChEBI" id="CHEBI:17176"/>
        <dbReference type="ChEBI" id="CHEBI:57376"/>
        <dbReference type="ChEBI" id="CHEBI:170012"/>
        <dbReference type="EC" id="4.1.2.63"/>
    </reaction>
    <physiologicalReaction direction="left-to-right" evidence="8">
        <dbReference type="Rhea" id="RHEA:67445"/>
    </physiologicalReaction>
</comment>
<dbReference type="GO" id="GO:0106359">
    <property type="term" value="F:2-hydroxyacyl-CoA lyase activity"/>
    <property type="evidence" value="ECO:0007669"/>
    <property type="project" value="UniProtKB-EC"/>
</dbReference>
<dbReference type="InterPro" id="IPR045025">
    <property type="entry name" value="HACL1-like"/>
</dbReference>
<dbReference type="GO" id="GO:0030976">
    <property type="term" value="F:thiamine pyrophosphate binding"/>
    <property type="evidence" value="ECO:0007669"/>
    <property type="project" value="InterPro"/>
</dbReference>
<dbReference type="InterPro" id="IPR012000">
    <property type="entry name" value="Thiamin_PyroP_enz_cen_dom"/>
</dbReference>
<dbReference type="EC" id="4.1.2.63" evidence="9"/>